<evidence type="ECO:0000313" key="1">
    <source>
        <dbReference type="EMBL" id="MED5018293.1"/>
    </source>
</evidence>
<keyword evidence="2" id="KW-1185">Reference proteome</keyword>
<comment type="caution">
    <text evidence="1">The sequence shown here is derived from an EMBL/GenBank/DDBJ whole genome shotgun (WGS) entry which is preliminary data.</text>
</comment>
<accession>A0ABU6PTS3</accession>
<protein>
    <submittedName>
        <fullName evidence="1">Uncharacterized protein</fullName>
    </submittedName>
</protein>
<gene>
    <name evidence="1" type="ORF">P9847_13360</name>
</gene>
<name>A0ABU6PTS3_9BACL</name>
<reference evidence="1 2" key="1">
    <citation type="submission" date="2023-03" db="EMBL/GenBank/DDBJ databases">
        <title>Bacillus Genome Sequencing.</title>
        <authorList>
            <person name="Dunlap C."/>
        </authorList>
    </citation>
    <scope>NUCLEOTIDE SEQUENCE [LARGE SCALE GENOMIC DNA]</scope>
    <source>
        <strain evidence="1 2">NRS-52</strain>
    </source>
</reference>
<dbReference type="RefSeq" id="WP_328278502.1">
    <property type="nucleotide sequence ID" value="NZ_JARTLD010000032.1"/>
</dbReference>
<evidence type="ECO:0000313" key="2">
    <source>
        <dbReference type="Proteomes" id="UP001343257"/>
    </source>
</evidence>
<proteinExistence type="predicted"/>
<sequence>MTNRNGSEPLAASNFKKNHSLSQEWFFFLDYDADFLAKAYHA</sequence>
<dbReference type="EMBL" id="JARTLD010000032">
    <property type="protein sequence ID" value="MED5018293.1"/>
    <property type="molecule type" value="Genomic_DNA"/>
</dbReference>
<organism evidence="1 2">
    <name type="scientific">Paenibacillus chibensis</name>
    <dbReference type="NCBI Taxonomy" id="59846"/>
    <lineage>
        <taxon>Bacteria</taxon>
        <taxon>Bacillati</taxon>
        <taxon>Bacillota</taxon>
        <taxon>Bacilli</taxon>
        <taxon>Bacillales</taxon>
        <taxon>Paenibacillaceae</taxon>
        <taxon>Paenibacillus</taxon>
    </lineage>
</organism>
<dbReference type="Proteomes" id="UP001343257">
    <property type="component" value="Unassembled WGS sequence"/>
</dbReference>